<keyword evidence="3" id="KW-1185">Reference proteome</keyword>
<organism evidence="2 3">
    <name type="scientific">Skermanella aerolata</name>
    <dbReference type="NCBI Taxonomy" id="393310"/>
    <lineage>
        <taxon>Bacteria</taxon>
        <taxon>Pseudomonadati</taxon>
        <taxon>Pseudomonadota</taxon>
        <taxon>Alphaproteobacteria</taxon>
        <taxon>Rhodospirillales</taxon>
        <taxon>Azospirillaceae</taxon>
        <taxon>Skermanella</taxon>
    </lineage>
</organism>
<keyword evidence="1" id="KW-0812">Transmembrane</keyword>
<dbReference type="Proteomes" id="UP000321523">
    <property type="component" value="Unassembled WGS sequence"/>
</dbReference>
<keyword evidence="1" id="KW-0472">Membrane</keyword>
<gene>
    <name evidence="2" type="ORF">SAE02_45210</name>
</gene>
<dbReference type="AlphaFoldDB" id="A0A512DV74"/>
<dbReference type="EMBL" id="BJYZ01000021">
    <property type="protein sequence ID" value="GEO40373.1"/>
    <property type="molecule type" value="Genomic_DNA"/>
</dbReference>
<comment type="caution">
    <text evidence="2">The sequence shown here is derived from an EMBL/GenBank/DDBJ whole genome shotgun (WGS) entry which is preliminary data.</text>
</comment>
<evidence type="ECO:0000256" key="1">
    <source>
        <dbReference type="SAM" id="Phobius"/>
    </source>
</evidence>
<protein>
    <submittedName>
        <fullName evidence="2">Uncharacterized protein</fullName>
    </submittedName>
</protein>
<proteinExistence type="predicted"/>
<sequence>MIRTIAMRSLPKFMDVSLPATETETAPIGGGRPLPARKALVVWVALMSAAWVILGAGAYAVLMPGS</sequence>
<accession>A0A512DV74</accession>
<evidence type="ECO:0000313" key="2">
    <source>
        <dbReference type="EMBL" id="GEO40373.1"/>
    </source>
</evidence>
<keyword evidence="1" id="KW-1133">Transmembrane helix</keyword>
<reference evidence="2 3" key="1">
    <citation type="submission" date="2019-07" db="EMBL/GenBank/DDBJ databases">
        <title>Whole genome shotgun sequence of Skermanella aerolata NBRC 106429.</title>
        <authorList>
            <person name="Hosoyama A."/>
            <person name="Uohara A."/>
            <person name="Ohji S."/>
            <person name="Ichikawa N."/>
        </authorList>
    </citation>
    <scope>NUCLEOTIDE SEQUENCE [LARGE SCALE GENOMIC DNA]</scope>
    <source>
        <strain evidence="2 3">NBRC 106429</strain>
    </source>
</reference>
<evidence type="ECO:0000313" key="3">
    <source>
        <dbReference type="Proteomes" id="UP000321523"/>
    </source>
</evidence>
<name>A0A512DV74_9PROT</name>
<feature type="transmembrane region" description="Helical" evidence="1">
    <location>
        <begin position="40"/>
        <end position="62"/>
    </location>
</feature>